<keyword evidence="4" id="KW-0274">FAD</keyword>
<dbReference type="Pfam" id="PF05199">
    <property type="entry name" value="GMC_oxred_C"/>
    <property type="match status" value="1"/>
</dbReference>
<feature type="domain" description="FAD dependent oxidoreductase" evidence="6">
    <location>
        <begin position="19"/>
        <end position="241"/>
    </location>
</feature>
<feature type="domain" description="Glucose-methanol-choline oxidoreductase C-terminal" evidence="8">
    <location>
        <begin position="392"/>
        <end position="518"/>
    </location>
</feature>
<dbReference type="InterPro" id="IPR036188">
    <property type="entry name" value="FAD/NAD-bd_sf"/>
</dbReference>
<evidence type="ECO:0000259" key="7">
    <source>
        <dbReference type="Pfam" id="PF01370"/>
    </source>
</evidence>
<dbReference type="Pfam" id="PF01266">
    <property type="entry name" value="DAO"/>
    <property type="match status" value="1"/>
</dbReference>
<evidence type="ECO:0000313" key="10">
    <source>
        <dbReference type="Proteomes" id="UP001549119"/>
    </source>
</evidence>
<gene>
    <name evidence="9" type="ORF">ABIC20_002917</name>
</gene>
<dbReference type="Gene3D" id="3.40.50.720">
    <property type="entry name" value="NAD(P)-binding Rossmann-like Domain"/>
    <property type="match status" value="1"/>
</dbReference>
<evidence type="ECO:0000259" key="8">
    <source>
        <dbReference type="Pfam" id="PF05199"/>
    </source>
</evidence>
<evidence type="ECO:0000256" key="3">
    <source>
        <dbReference type="ARBA" id="ARBA00022630"/>
    </source>
</evidence>
<dbReference type="Proteomes" id="UP001549119">
    <property type="component" value="Unassembled WGS sequence"/>
</dbReference>
<dbReference type="PANTHER" id="PTHR42784">
    <property type="entry name" value="PYRANOSE 2-OXIDASE"/>
    <property type="match status" value="1"/>
</dbReference>
<dbReference type="Gene3D" id="3.50.50.60">
    <property type="entry name" value="FAD/NAD(P)-binding domain"/>
    <property type="match status" value="2"/>
</dbReference>
<dbReference type="RefSeq" id="WP_012321465.1">
    <property type="nucleotide sequence ID" value="NZ_BJXP01000017.1"/>
</dbReference>
<keyword evidence="10" id="KW-1185">Reference proteome</keyword>
<evidence type="ECO:0000259" key="6">
    <source>
        <dbReference type="Pfam" id="PF01266"/>
    </source>
</evidence>
<dbReference type="InterPro" id="IPR007867">
    <property type="entry name" value="GMC_OxRtase_C"/>
</dbReference>
<dbReference type="InterPro" id="IPR006076">
    <property type="entry name" value="FAD-dep_OxRdtase"/>
</dbReference>
<organism evidence="9 10">
    <name type="scientific">Methylobacterium radiotolerans</name>
    <dbReference type="NCBI Taxonomy" id="31998"/>
    <lineage>
        <taxon>Bacteria</taxon>
        <taxon>Pseudomonadati</taxon>
        <taxon>Pseudomonadota</taxon>
        <taxon>Alphaproteobacteria</taxon>
        <taxon>Hyphomicrobiales</taxon>
        <taxon>Methylobacteriaceae</taxon>
        <taxon>Methylobacterium</taxon>
    </lineage>
</organism>
<dbReference type="InterPro" id="IPR001509">
    <property type="entry name" value="Epimerase_deHydtase"/>
</dbReference>
<dbReference type="InterPro" id="IPR051473">
    <property type="entry name" value="P2Ox-like"/>
</dbReference>
<sequence length="876" mass="97240">MIQLRAASEIEGLLDAACDVCIVGTGPAGSTLARELSGSGLRVVLLESGGLDRMESADALDAIVNVGRPRATQWAVRNRIVGGSSHTWGGRCAPFDTIDFEQRAWVPESGWPFQRDALDPYLERTAKYLGLAYGNHFSDARFWELFGSRPAWSEPDPRLLLPFFWQFSRDDAESYPFEYTRFGRKLDEQLGANVTLISGATVVAIDVDEAGDRVQGVQVAAPDGAIVKLPARRVVLCAGGIENARLLLASDHQIPGGLGNASDLVGRYLMDHLRGPVAHFDVRRSRALQRRFGRYTIADRLFRGGLRLSPDVQRSRQLLNCAVWLGETLAPDDPGDAIRRMLVGKPRAKDVLTLASNLPLLLRGCRDHFIARNGFPRKLSELSLECMVEQRPDPESRVMLSDQRDHLGSRLPLIDWRSHEDEGRTMRETARLVVSEFARLGLPAPVLADWVRDEAPIPVSFVDVAHPTGTTRMSDDATKGVVDAQGQVHGIDGLFVTGSSVFPTAGHCNPTQMIVALAIRLADALKVRGQRDTAVSGLRASPPVPTGLRVLVTGATGRIGRILVEDLLERGYAVRAVTSQPLTEAQPRTGPIEWRTFDFTADQDYAALVRGCEAVMHLAAELGKQDRMPAINVEATRRLAEAAERHGIKAFCYMSTVSVYGSGRTRTMTETAPVLTSSVDVKSEYWALDYVRAYGRTKLAGEEAILRVAATLPYVILRPTVVVDLHNLIGLRDWGLSKRLFAAHRPSHHVYVRDVTDAAIWTMTQSLSGAWPAGQVQIFNLSDHETRDARIGDFMRRAYAISRDRRFRVIPMPAAVDWLHDFLRNRTLPLRNPLWRMRFPNDRLRQAGYRHRYGMAEARTRALEVLRAETRERTGA</sequence>
<dbReference type="SUPFAM" id="SSF51905">
    <property type="entry name" value="FAD/NAD(P)-binding domain"/>
    <property type="match status" value="1"/>
</dbReference>
<evidence type="ECO:0000256" key="5">
    <source>
        <dbReference type="ARBA" id="ARBA00023002"/>
    </source>
</evidence>
<dbReference type="PANTHER" id="PTHR42784:SF1">
    <property type="entry name" value="PYRANOSE 2-OXIDASE"/>
    <property type="match status" value="1"/>
</dbReference>
<evidence type="ECO:0000313" key="9">
    <source>
        <dbReference type="EMBL" id="MET3865608.1"/>
    </source>
</evidence>
<dbReference type="SUPFAM" id="SSF51735">
    <property type="entry name" value="NAD(P)-binding Rossmann-fold domains"/>
    <property type="match status" value="1"/>
</dbReference>
<dbReference type="InterPro" id="IPR036291">
    <property type="entry name" value="NAD(P)-bd_dom_sf"/>
</dbReference>
<comment type="caution">
    <text evidence="9">The sequence shown here is derived from an EMBL/GenBank/DDBJ whole genome shotgun (WGS) entry which is preliminary data.</text>
</comment>
<reference evidence="9 10" key="1">
    <citation type="submission" date="2024-06" db="EMBL/GenBank/DDBJ databases">
        <title>Genomics of switchgrass bacterial isolates.</title>
        <authorList>
            <person name="Shade A."/>
        </authorList>
    </citation>
    <scope>NUCLEOTIDE SEQUENCE [LARGE SCALE GENOMIC DNA]</scope>
    <source>
        <strain evidence="9 10">PvP084</strain>
    </source>
</reference>
<dbReference type="GeneID" id="6140613"/>
<feature type="domain" description="NAD-dependent epimerase/dehydratase" evidence="7">
    <location>
        <begin position="550"/>
        <end position="722"/>
    </location>
</feature>
<name>A0ABV2NGN5_9HYPH</name>
<comment type="cofactor">
    <cofactor evidence="1">
        <name>FAD</name>
        <dbReference type="ChEBI" id="CHEBI:57692"/>
    </cofactor>
</comment>
<evidence type="ECO:0000256" key="4">
    <source>
        <dbReference type="ARBA" id="ARBA00022827"/>
    </source>
</evidence>
<dbReference type="EMBL" id="JBEPNW010000002">
    <property type="protein sequence ID" value="MET3865608.1"/>
    <property type="molecule type" value="Genomic_DNA"/>
</dbReference>
<protein>
    <submittedName>
        <fullName evidence="9">Choline dehydrogenase-like flavoprotein/nucleoside-diphosphate-sugar epimerase</fullName>
    </submittedName>
</protein>
<dbReference type="Pfam" id="PF01370">
    <property type="entry name" value="Epimerase"/>
    <property type="match status" value="1"/>
</dbReference>
<accession>A0ABV2NGN5</accession>
<evidence type="ECO:0000256" key="2">
    <source>
        <dbReference type="ARBA" id="ARBA00010790"/>
    </source>
</evidence>
<proteinExistence type="inferred from homology"/>
<keyword evidence="3" id="KW-0285">Flavoprotein</keyword>
<keyword evidence="5" id="KW-0560">Oxidoreductase</keyword>
<evidence type="ECO:0000256" key="1">
    <source>
        <dbReference type="ARBA" id="ARBA00001974"/>
    </source>
</evidence>
<comment type="similarity">
    <text evidence="2">Belongs to the GMC oxidoreductase family.</text>
</comment>